<dbReference type="AlphaFoldDB" id="A0A0W0R3Y8"/>
<dbReference type="InterPro" id="IPR003717">
    <property type="entry name" value="RecO"/>
</dbReference>
<dbReference type="GO" id="GO:0043590">
    <property type="term" value="C:bacterial nucleoid"/>
    <property type="evidence" value="ECO:0007669"/>
    <property type="project" value="TreeGrafter"/>
</dbReference>
<dbReference type="NCBIfam" id="TIGR00613">
    <property type="entry name" value="reco"/>
    <property type="match status" value="1"/>
</dbReference>
<keyword evidence="5 8" id="KW-0233">DNA recombination</keyword>
<dbReference type="PANTHER" id="PTHR33991">
    <property type="entry name" value="DNA REPAIR PROTEIN RECO"/>
    <property type="match status" value="1"/>
</dbReference>
<dbReference type="STRING" id="45056.Lade_0423"/>
<keyword evidence="11" id="KW-1185">Reference proteome</keyword>
<comment type="caution">
    <text evidence="10">The sequence shown here is derived from an EMBL/GenBank/DDBJ whole genome shotgun (WGS) entry which is preliminary data.</text>
</comment>
<dbReference type="EMBL" id="LNKA01000001">
    <property type="protein sequence ID" value="KTC65765.1"/>
    <property type="molecule type" value="Genomic_DNA"/>
</dbReference>
<evidence type="ECO:0000256" key="5">
    <source>
        <dbReference type="ARBA" id="ARBA00023172"/>
    </source>
</evidence>
<evidence type="ECO:0000256" key="2">
    <source>
        <dbReference type="ARBA" id="ARBA00007452"/>
    </source>
</evidence>
<comment type="similarity">
    <text evidence="2 8">Belongs to the RecO family.</text>
</comment>
<reference evidence="10 11" key="1">
    <citation type="submission" date="2015-11" db="EMBL/GenBank/DDBJ databases">
        <title>Identification of large and diverse effector repertoires of 38 Legionella species.</title>
        <authorList>
            <person name="Burstein D."/>
            <person name="Amaro F."/>
            <person name="Zusman T."/>
            <person name="Lifshitz Z."/>
            <person name="Cohen O."/>
            <person name="Gilbert J.A."/>
            <person name="Pupko T."/>
            <person name="Shuman H.A."/>
            <person name="Segal G."/>
        </authorList>
    </citation>
    <scope>NUCLEOTIDE SEQUENCE [LARGE SCALE GENOMIC DNA]</scope>
    <source>
        <strain evidence="10 11">1762-AUS-E</strain>
    </source>
</reference>
<evidence type="ECO:0000259" key="9">
    <source>
        <dbReference type="Pfam" id="PF11967"/>
    </source>
</evidence>
<organism evidence="10 11">
    <name type="scientific">Legionella adelaidensis</name>
    <dbReference type="NCBI Taxonomy" id="45056"/>
    <lineage>
        <taxon>Bacteria</taxon>
        <taxon>Pseudomonadati</taxon>
        <taxon>Pseudomonadota</taxon>
        <taxon>Gammaproteobacteria</taxon>
        <taxon>Legionellales</taxon>
        <taxon>Legionellaceae</taxon>
        <taxon>Legionella</taxon>
    </lineage>
</organism>
<dbReference type="OrthoDB" id="9804792at2"/>
<gene>
    <name evidence="8 10" type="primary">recO</name>
    <name evidence="10" type="ORF">Lade_0423</name>
</gene>
<dbReference type="InterPro" id="IPR022572">
    <property type="entry name" value="DNA_rep/recomb_RecO_N"/>
</dbReference>
<dbReference type="PATRIC" id="fig|45056.6.peg.439"/>
<evidence type="ECO:0000256" key="3">
    <source>
        <dbReference type="ARBA" id="ARBA00021310"/>
    </source>
</evidence>
<comment type="function">
    <text evidence="1 8">Involved in DNA repair and RecF pathway recombination.</text>
</comment>
<evidence type="ECO:0000313" key="11">
    <source>
        <dbReference type="Proteomes" id="UP000054859"/>
    </source>
</evidence>
<keyword evidence="4 8" id="KW-0227">DNA damage</keyword>
<dbReference type="PANTHER" id="PTHR33991:SF1">
    <property type="entry name" value="DNA REPAIR PROTEIN RECO"/>
    <property type="match status" value="1"/>
</dbReference>
<dbReference type="SUPFAM" id="SSF50249">
    <property type="entry name" value="Nucleic acid-binding proteins"/>
    <property type="match status" value="1"/>
</dbReference>
<dbReference type="Proteomes" id="UP000054859">
    <property type="component" value="Unassembled WGS sequence"/>
</dbReference>
<evidence type="ECO:0000256" key="4">
    <source>
        <dbReference type="ARBA" id="ARBA00022763"/>
    </source>
</evidence>
<evidence type="ECO:0000256" key="8">
    <source>
        <dbReference type="HAMAP-Rule" id="MF_00201"/>
    </source>
</evidence>
<dbReference type="Gene3D" id="2.40.50.140">
    <property type="entry name" value="Nucleic acid-binding proteins"/>
    <property type="match status" value="1"/>
</dbReference>
<protein>
    <recommendedName>
        <fullName evidence="3 8">DNA repair protein RecO</fullName>
    </recommendedName>
    <alternativeName>
        <fullName evidence="7 8">Recombination protein O</fullName>
    </alternativeName>
</protein>
<feature type="domain" description="DNA replication/recombination mediator RecO N-terminal" evidence="9">
    <location>
        <begin position="1"/>
        <end position="76"/>
    </location>
</feature>
<dbReference type="InterPro" id="IPR012340">
    <property type="entry name" value="NA-bd_OB-fold"/>
</dbReference>
<dbReference type="HAMAP" id="MF_00201">
    <property type="entry name" value="RecO"/>
    <property type="match status" value="1"/>
</dbReference>
<evidence type="ECO:0000256" key="7">
    <source>
        <dbReference type="ARBA" id="ARBA00033409"/>
    </source>
</evidence>
<accession>A0A0W0R3Y8</accession>
<evidence type="ECO:0000256" key="1">
    <source>
        <dbReference type="ARBA" id="ARBA00003065"/>
    </source>
</evidence>
<dbReference type="Pfam" id="PF02565">
    <property type="entry name" value="RecO_C"/>
    <property type="match status" value="1"/>
</dbReference>
<sequence>MSTESFEAWILHKNWQGETSASITFFTRERGLLRCLCKGGRMPRKQPLLQPFTPLWVAVTNKRDFYYINQIEIIKPTLPLEGDTLFSGLYLNELLVNLLRPLDAHSLLFDIYTACLYSLSELKNKEMIEESLRKFEWGLLASLGYQVILSHDIQGEIIKENLYYEYLPPEGFLPSSQGVLGKHLLAFGNNDFQDKEVLKIAKKIMRKAIDFSLDGKKIHTRDLYR</sequence>
<dbReference type="RefSeq" id="WP_058461500.1">
    <property type="nucleotide sequence ID" value="NZ_CAAAHS010000004.1"/>
</dbReference>
<dbReference type="InterPro" id="IPR042242">
    <property type="entry name" value="RecO_C"/>
</dbReference>
<dbReference type="GO" id="GO:0006302">
    <property type="term" value="P:double-strand break repair"/>
    <property type="evidence" value="ECO:0007669"/>
    <property type="project" value="TreeGrafter"/>
</dbReference>
<evidence type="ECO:0000313" key="10">
    <source>
        <dbReference type="EMBL" id="KTC65765.1"/>
    </source>
</evidence>
<dbReference type="Gene3D" id="1.20.1440.120">
    <property type="entry name" value="Recombination protein O, C-terminal domain"/>
    <property type="match status" value="1"/>
</dbReference>
<proteinExistence type="inferred from homology"/>
<name>A0A0W0R3Y8_9GAMM</name>
<dbReference type="Pfam" id="PF11967">
    <property type="entry name" value="RecO_N"/>
    <property type="match status" value="1"/>
</dbReference>
<keyword evidence="6 8" id="KW-0234">DNA repair</keyword>
<dbReference type="GO" id="GO:0006310">
    <property type="term" value="P:DNA recombination"/>
    <property type="evidence" value="ECO:0007669"/>
    <property type="project" value="UniProtKB-UniRule"/>
</dbReference>
<evidence type="ECO:0000256" key="6">
    <source>
        <dbReference type="ARBA" id="ARBA00023204"/>
    </source>
</evidence>